<dbReference type="InterPro" id="IPR011279">
    <property type="entry name" value="Chorismate_mutase_GmP"/>
</dbReference>
<protein>
    <submittedName>
        <fullName evidence="3">Chorismate mutase</fullName>
        <ecNumber evidence="3">5.4.99.5</ecNumber>
    </submittedName>
</protein>
<dbReference type="PROSITE" id="PS51168">
    <property type="entry name" value="CHORISMATE_MUT_2"/>
    <property type="match status" value="1"/>
</dbReference>
<dbReference type="NCBIfam" id="TIGR01805">
    <property type="entry name" value="CM_mono_grmpos"/>
    <property type="match status" value="1"/>
</dbReference>
<dbReference type="GO" id="GO:0046417">
    <property type="term" value="P:chorismate metabolic process"/>
    <property type="evidence" value="ECO:0007669"/>
    <property type="project" value="InterPro"/>
</dbReference>
<dbReference type="InterPro" id="IPR002701">
    <property type="entry name" value="CM_II_prokaryot"/>
</dbReference>
<dbReference type="SMART" id="SM00830">
    <property type="entry name" value="CM_2"/>
    <property type="match status" value="1"/>
</dbReference>
<dbReference type="InterPro" id="IPR051331">
    <property type="entry name" value="Chorismate_mutase-related"/>
</dbReference>
<organism evidence="3 4">
    <name type="scientific">Streptococcus pseudoporcinus</name>
    <dbReference type="NCBI Taxonomy" id="361101"/>
    <lineage>
        <taxon>Bacteria</taxon>
        <taxon>Bacillati</taxon>
        <taxon>Bacillota</taxon>
        <taxon>Bacilli</taxon>
        <taxon>Lactobacillales</taxon>
        <taxon>Streptococcaceae</taxon>
        <taxon>Streptococcus</taxon>
    </lineage>
</organism>
<evidence type="ECO:0000256" key="1">
    <source>
        <dbReference type="ARBA" id="ARBA00023235"/>
    </source>
</evidence>
<sequence length="92" mass="11108">MNLEQLRRELDFVDVQLVILLEKRMDLVNQIAAYKKREQIDVLNRKRETSILEMVSTNIQNTDYEKTILETFESIMTHSRLYQYQRLANDKD</sequence>
<dbReference type="EMBL" id="CABEHT010000001">
    <property type="protein sequence ID" value="VTS13402.1"/>
    <property type="molecule type" value="Genomic_DNA"/>
</dbReference>
<dbReference type="EC" id="5.4.99.5" evidence="3"/>
<dbReference type="SUPFAM" id="SSF48600">
    <property type="entry name" value="Chorismate mutase II"/>
    <property type="match status" value="1"/>
</dbReference>
<gene>
    <name evidence="3" type="primary">aroH</name>
    <name evidence="3" type="ORF">NCTC5386_00949</name>
</gene>
<dbReference type="RefSeq" id="WP_077322646.1">
    <property type="nucleotide sequence ID" value="NZ_CABEHT010000001.1"/>
</dbReference>
<dbReference type="Proteomes" id="UP000394068">
    <property type="component" value="Unassembled WGS sequence"/>
</dbReference>
<dbReference type="PANTHER" id="PTHR38041:SF1">
    <property type="entry name" value="CHORISMATE MUTASE"/>
    <property type="match status" value="1"/>
</dbReference>
<dbReference type="InterPro" id="IPR036263">
    <property type="entry name" value="Chorismate_II_sf"/>
</dbReference>
<name>A0A4U9XKP0_9STRE</name>
<proteinExistence type="predicted"/>
<dbReference type="GO" id="GO:0004106">
    <property type="term" value="F:chorismate mutase activity"/>
    <property type="evidence" value="ECO:0007669"/>
    <property type="project" value="UniProtKB-EC"/>
</dbReference>
<keyword evidence="1 3" id="KW-0413">Isomerase</keyword>
<evidence type="ECO:0000313" key="4">
    <source>
        <dbReference type="Proteomes" id="UP000394068"/>
    </source>
</evidence>
<accession>A0A4U9XKP0</accession>
<dbReference type="InterPro" id="IPR036979">
    <property type="entry name" value="CM_dom_sf"/>
</dbReference>
<dbReference type="AlphaFoldDB" id="A0A4U9XKP0"/>
<dbReference type="Pfam" id="PF01817">
    <property type="entry name" value="CM_2"/>
    <property type="match status" value="1"/>
</dbReference>
<reference evidence="3 4" key="1">
    <citation type="submission" date="2019-05" db="EMBL/GenBank/DDBJ databases">
        <authorList>
            <consortium name="Pathogen Informatics"/>
        </authorList>
    </citation>
    <scope>NUCLEOTIDE SEQUENCE [LARGE SCALE GENOMIC DNA]</scope>
    <source>
        <strain evidence="3 4">NCTC5386</strain>
    </source>
</reference>
<evidence type="ECO:0000313" key="3">
    <source>
        <dbReference type="EMBL" id="VTS13402.1"/>
    </source>
</evidence>
<dbReference type="Gene3D" id="1.20.59.10">
    <property type="entry name" value="Chorismate mutase"/>
    <property type="match status" value="1"/>
</dbReference>
<dbReference type="PANTHER" id="PTHR38041">
    <property type="entry name" value="CHORISMATE MUTASE"/>
    <property type="match status" value="1"/>
</dbReference>
<feature type="domain" description="Chorismate mutase" evidence="2">
    <location>
        <begin position="1"/>
        <end position="87"/>
    </location>
</feature>
<evidence type="ECO:0000259" key="2">
    <source>
        <dbReference type="PROSITE" id="PS51168"/>
    </source>
</evidence>
<dbReference type="GO" id="GO:0009697">
    <property type="term" value="P:salicylic acid biosynthetic process"/>
    <property type="evidence" value="ECO:0007669"/>
    <property type="project" value="TreeGrafter"/>
</dbReference>